<evidence type="ECO:0000256" key="2">
    <source>
        <dbReference type="ARBA" id="ARBA00022777"/>
    </source>
</evidence>
<dbReference type="Pfam" id="PF00294">
    <property type="entry name" value="PfkB"/>
    <property type="match status" value="1"/>
</dbReference>
<dbReference type="EMBL" id="CP006664">
    <property type="protein sequence ID" value="AIJ10257.1"/>
    <property type="molecule type" value="Genomic_DNA"/>
</dbReference>
<dbReference type="RefSeq" id="WP_034163369.1">
    <property type="nucleotide sequence ID" value="NZ_CP006664.1"/>
</dbReference>
<keyword evidence="1 4" id="KW-0808">Transferase</keyword>
<reference evidence="4 5" key="1">
    <citation type="journal article" date="2012" name="PLoS ONE">
        <title>Edwardsiella comparative phylogenomics reveal the new intra/inter-species taxonomic relationships, virulence evolution and niche adaptation mechanisms.</title>
        <authorList>
            <person name="Yang M."/>
            <person name="Lv Y."/>
            <person name="Xiao J."/>
            <person name="Wu H."/>
            <person name="Zheng H."/>
            <person name="Liu Q."/>
            <person name="Zhang Y."/>
            <person name="Wang Q."/>
        </authorList>
    </citation>
    <scope>NUCLEOTIDE SEQUENCE [LARGE SCALE GENOMIC DNA]</scope>
    <source>
        <strain evidence="5">080813</strain>
    </source>
</reference>
<dbReference type="GeneID" id="33941215"/>
<name>A0A076LU84_9GAMM</name>
<proteinExistence type="predicted"/>
<protein>
    <submittedName>
        <fullName evidence="4">Ribokinase</fullName>
        <ecNumber evidence="4">2.7.1.15</ecNumber>
    </submittedName>
</protein>
<dbReference type="SUPFAM" id="SSF53613">
    <property type="entry name" value="Ribokinase-like"/>
    <property type="match status" value="1"/>
</dbReference>
<dbReference type="Proteomes" id="UP000028681">
    <property type="component" value="Chromosome"/>
</dbReference>
<feature type="domain" description="Carbohydrate kinase PfkB" evidence="3">
    <location>
        <begin position="10"/>
        <end position="294"/>
    </location>
</feature>
<dbReference type="PANTHER" id="PTHR10584:SF166">
    <property type="entry name" value="RIBOKINASE"/>
    <property type="match status" value="1"/>
</dbReference>
<dbReference type="EC" id="2.7.1.15" evidence="4"/>
<dbReference type="Gene3D" id="3.40.1190.20">
    <property type="match status" value="1"/>
</dbReference>
<dbReference type="InterPro" id="IPR011611">
    <property type="entry name" value="PfkB_dom"/>
</dbReference>
<keyword evidence="2 4" id="KW-0418">Kinase</keyword>
<dbReference type="PROSITE" id="PS00584">
    <property type="entry name" value="PFKB_KINASES_2"/>
    <property type="match status" value="1"/>
</dbReference>
<dbReference type="PANTHER" id="PTHR10584">
    <property type="entry name" value="SUGAR KINASE"/>
    <property type="match status" value="1"/>
</dbReference>
<evidence type="ECO:0000313" key="4">
    <source>
        <dbReference type="EMBL" id="AIJ10257.1"/>
    </source>
</evidence>
<evidence type="ECO:0000313" key="5">
    <source>
        <dbReference type="Proteomes" id="UP000028681"/>
    </source>
</evidence>
<evidence type="ECO:0000256" key="1">
    <source>
        <dbReference type="ARBA" id="ARBA00022679"/>
    </source>
</evidence>
<evidence type="ECO:0000259" key="3">
    <source>
        <dbReference type="Pfam" id="PF00294"/>
    </source>
</evidence>
<dbReference type="AlphaFoldDB" id="A0A076LU84"/>
<dbReference type="HOGENOM" id="CLU_027634_7_1_6"/>
<dbReference type="KEGG" id="ete:ETEE_3847"/>
<dbReference type="GO" id="GO:0004747">
    <property type="term" value="F:ribokinase activity"/>
    <property type="evidence" value="ECO:0007669"/>
    <property type="project" value="UniProtKB-EC"/>
</dbReference>
<gene>
    <name evidence="4" type="ORF">ETEE_3847</name>
</gene>
<organism evidence="4 5">
    <name type="scientific">Edwardsiella anguillarum ET080813</name>
    <dbReference type="NCBI Taxonomy" id="667120"/>
    <lineage>
        <taxon>Bacteria</taxon>
        <taxon>Pseudomonadati</taxon>
        <taxon>Pseudomonadota</taxon>
        <taxon>Gammaproteobacteria</taxon>
        <taxon>Enterobacterales</taxon>
        <taxon>Hafniaceae</taxon>
        <taxon>Edwardsiella</taxon>
    </lineage>
</organism>
<sequence length="313" mass="32658">MTTTQTPRPVAVIGGAVGDLILSLPRLPRRGEDVEAREDGRTIGGCAFNVARALCRLEIPVINGMPVGNGPWGALAEQAMAALALPVLLRHPQQDNGWCLACVEADGERTFISVSGCETQWSAAQLAKIALPAGALVYLSGYELAGDGGQALCEWMYALPSGCTLLLDPGPRLPHLPEALWQRLPTGSLLTLNRDEVTQLCGAGDPVAVASAFAVQRGIHLICRLDAHGAWLCASDGRQRHLPAYPITVADTIGAGDAHCGGVLAGLALGLALEEAIDLGNQVAACVVSQPGPDGAPTRAQLKARFPQAHTRL</sequence>
<dbReference type="InterPro" id="IPR002173">
    <property type="entry name" value="Carboh/pur_kinase_PfkB_CS"/>
</dbReference>
<dbReference type="GO" id="GO:0005829">
    <property type="term" value="C:cytosol"/>
    <property type="evidence" value="ECO:0007669"/>
    <property type="project" value="TreeGrafter"/>
</dbReference>
<dbReference type="InterPro" id="IPR029056">
    <property type="entry name" value="Ribokinase-like"/>
</dbReference>
<accession>A0A076LU84</accession>